<comment type="caution">
    <text evidence="9">The sequence shown here is derived from an EMBL/GenBank/DDBJ whole genome shotgun (WGS) entry which is preliminary data.</text>
</comment>
<evidence type="ECO:0000313" key="9">
    <source>
        <dbReference type="EMBL" id="MDT0684222.1"/>
    </source>
</evidence>
<proteinExistence type="predicted"/>
<dbReference type="PIRSF" id="PIRSF010631">
    <property type="entry name" value="A-rhamnsds"/>
    <property type="match status" value="1"/>
</dbReference>
<dbReference type="InterPro" id="IPR035396">
    <property type="entry name" value="Bac_rhamnosid6H"/>
</dbReference>
<dbReference type="InterPro" id="IPR035398">
    <property type="entry name" value="Bac_rhamnosid_C"/>
</dbReference>
<evidence type="ECO:0000313" key="10">
    <source>
        <dbReference type="Proteomes" id="UP001265259"/>
    </source>
</evidence>
<name>A0ABU3DM79_9RHOB</name>
<protein>
    <recommendedName>
        <fullName evidence="2">alpha-L-rhamnosidase</fullName>
        <ecNumber evidence="2">3.2.1.40</ecNumber>
    </recommendedName>
</protein>
<dbReference type="Pfam" id="PF25788">
    <property type="entry name" value="Ig_Rha78A_N"/>
    <property type="match status" value="1"/>
</dbReference>
<feature type="domain" description="Alpha-L-rhamnosidase C-terminal" evidence="8">
    <location>
        <begin position="792"/>
        <end position="861"/>
    </location>
</feature>
<dbReference type="InterPro" id="IPR013737">
    <property type="entry name" value="Bac_rhamnosid_N"/>
</dbReference>
<dbReference type="InterPro" id="IPR012341">
    <property type="entry name" value="6hp_glycosidase-like_sf"/>
</dbReference>
<accession>A0ABU3DM79</accession>
<dbReference type="EC" id="3.2.1.40" evidence="2"/>
<dbReference type="InterPro" id="IPR008902">
    <property type="entry name" value="Rhamnosid_concanavalin"/>
</dbReference>
<evidence type="ECO:0000259" key="7">
    <source>
        <dbReference type="Pfam" id="PF17389"/>
    </source>
</evidence>
<dbReference type="Gene3D" id="2.60.420.10">
    <property type="entry name" value="Maltose phosphorylase, domain 3"/>
    <property type="match status" value="1"/>
</dbReference>
<evidence type="ECO:0000256" key="1">
    <source>
        <dbReference type="ARBA" id="ARBA00001445"/>
    </source>
</evidence>
<dbReference type="GO" id="GO:0016787">
    <property type="term" value="F:hydrolase activity"/>
    <property type="evidence" value="ECO:0007669"/>
    <property type="project" value="UniProtKB-KW"/>
</dbReference>
<dbReference type="Gene3D" id="1.50.10.10">
    <property type="match status" value="1"/>
</dbReference>
<dbReference type="InterPro" id="IPR008928">
    <property type="entry name" value="6-hairpin_glycosidase_sf"/>
</dbReference>
<evidence type="ECO:0000259" key="6">
    <source>
        <dbReference type="Pfam" id="PF08531"/>
    </source>
</evidence>
<feature type="domain" description="Bacterial alpha-L-rhamnosidase N-terminal" evidence="6">
    <location>
        <begin position="165"/>
        <end position="337"/>
    </location>
</feature>
<dbReference type="Pfam" id="PF05592">
    <property type="entry name" value="Bac_rhamnosid"/>
    <property type="match status" value="1"/>
</dbReference>
<reference evidence="9 10" key="1">
    <citation type="submission" date="2023-09" db="EMBL/GenBank/DDBJ databases">
        <authorList>
            <person name="Rey-Velasco X."/>
        </authorList>
    </citation>
    <scope>NUCLEOTIDE SEQUENCE [LARGE SCALE GENOMIC DNA]</scope>
    <source>
        <strain evidence="9 10">F158</strain>
    </source>
</reference>
<dbReference type="Pfam" id="PF17390">
    <property type="entry name" value="Bac_rhamnosid_C"/>
    <property type="match status" value="1"/>
</dbReference>
<dbReference type="RefSeq" id="WP_311693509.1">
    <property type="nucleotide sequence ID" value="NZ_JAVRHL010000004.1"/>
</dbReference>
<dbReference type="PANTHER" id="PTHR33307:SF6">
    <property type="entry name" value="ALPHA-RHAMNOSIDASE (EUROFUNG)-RELATED"/>
    <property type="match status" value="1"/>
</dbReference>
<feature type="domain" description="Alpha-L-rhamnosidase concanavalin-like" evidence="5">
    <location>
        <begin position="350"/>
        <end position="430"/>
    </location>
</feature>
<evidence type="ECO:0000259" key="8">
    <source>
        <dbReference type="Pfam" id="PF17390"/>
    </source>
</evidence>
<feature type="domain" description="Alpha-L-rhamnosidase six-hairpin glycosidase" evidence="7">
    <location>
        <begin position="451"/>
        <end position="788"/>
    </location>
</feature>
<dbReference type="Proteomes" id="UP001265259">
    <property type="component" value="Unassembled WGS sequence"/>
</dbReference>
<keyword evidence="3 9" id="KW-0378">Hydrolase</keyword>
<gene>
    <name evidence="9" type="ORF">RM543_16175</name>
</gene>
<dbReference type="Gene3D" id="2.60.120.260">
    <property type="entry name" value="Galactose-binding domain-like"/>
    <property type="match status" value="2"/>
</dbReference>
<sequence length="891" mass="98489">MSDALSALRAIRLRCESLNPTLGLNGARPRFTWSLGGKALGQGACRLLIGEDRDAVASGRADLWDSGRRETSGLGASYDGPPLPSDRHLWWSVQLWDEVGRPAPVPDPAELFTGLFAEDWQAEWIARSFVPAAGRPVPQDDAYDNRFQARPADYLRRELRLPEAPVRATAYTTALGLYELHVNGTRIGSDVLAPGWTDYHTRVEYQVHDVTGHLRAGGNALGAILGEGWYSGRVGHNQRRAGNHYGGRPAFLCQIHLHYADGSREVLSSDDGWTCARGPILYSDFLAGEAFDARKEMPGWSAPGYDDADWQPVETGDPEPRAPELNAARAQPVREVERLGTTELAPYGSERIYDLGQNIAGYCELKVTAEPGTRIRLRHAERLTETGALYTENLRYAVSEDVYIARGGGEEVYTPRFTFHGFQYVGLAVESGALLSEPVLTGIALQTDMPRTGQIDTGNELLNKLLSNIFWSQRDNFIAVPTDCPQRDERYGWTADAQVFWRTAGFNMDTTAFATKYIEDLIDGQSPEGAFPDVAPTKPLNPYRLTPQPGAPGWGDGPIIIAWHDYLRTGRTDLLQRAWEPFVAWMDYIEAANPDGVRLNRVNNNYGDWLNVGPRSDPALVASAYWVHIADLMGKIAGVLGRDRTRWHRLAARLRAAFRGAFADGEGRLSGDTQTAYLLALDFDLLEDRSPAVARLGQLFEEADWHLQTGFLGVRHVCPVVADELSERRAVDLLLKESFPSWGFSIRHGATTTWERWDGWTPERGFQSASMNSFNHYSFGSVGEWIWSRLAGIDWDEAAPGFASIRMRPIFDERIGHLAAGYDAPSGRIESAWQIDGETGRWTVSIPPGATAEVTLPRTATDPVLAGAPLQSAPLGPGAHVIEFGYRADED</sequence>
<dbReference type="Gene3D" id="2.60.40.10">
    <property type="entry name" value="Immunoglobulins"/>
    <property type="match status" value="1"/>
</dbReference>
<dbReference type="InterPro" id="IPR016007">
    <property type="entry name" value="Alpha_rhamnosid"/>
</dbReference>
<dbReference type="PANTHER" id="PTHR33307">
    <property type="entry name" value="ALPHA-RHAMNOSIDASE (EUROFUNG)"/>
    <property type="match status" value="1"/>
</dbReference>
<keyword evidence="10" id="KW-1185">Reference proteome</keyword>
<feature type="region of interest" description="Disordered" evidence="4">
    <location>
        <begin position="302"/>
        <end position="332"/>
    </location>
</feature>
<dbReference type="Pfam" id="PF17389">
    <property type="entry name" value="Bac_rhamnosid6H"/>
    <property type="match status" value="1"/>
</dbReference>
<evidence type="ECO:0000259" key="5">
    <source>
        <dbReference type="Pfam" id="PF05592"/>
    </source>
</evidence>
<evidence type="ECO:0000256" key="2">
    <source>
        <dbReference type="ARBA" id="ARBA00012652"/>
    </source>
</evidence>
<dbReference type="Pfam" id="PF08531">
    <property type="entry name" value="Bac_rhamnosid_N"/>
    <property type="match status" value="1"/>
</dbReference>
<evidence type="ECO:0000256" key="4">
    <source>
        <dbReference type="SAM" id="MobiDB-lite"/>
    </source>
</evidence>
<dbReference type="EMBL" id="JAVRHL010000004">
    <property type="protein sequence ID" value="MDT0684222.1"/>
    <property type="molecule type" value="Genomic_DNA"/>
</dbReference>
<organism evidence="9 10">
    <name type="scientific">Tropicimonas omnivorans</name>
    <dbReference type="NCBI Taxonomy" id="3075590"/>
    <lineage>
        <taxon>Bacteria</taxon>
        <taxon>Pseudomonadati</taxon>
        <taxon>Pseudomonadota</taxon>
        <taxon>Alphaproteobacteria</taxon>
        <taxon>Rhodobacterales</taxon>
        <taxon>Roseobacteraceae</taxon>
        <taxon>Tropicimonas</taxon>
    </lineage>
</organism>
<dbReference type="InterPro" id="IPR013783">
    <property type="entry name" value="Ig-like_fold"/>
</dbReference>
<evidence type="ECO:0000256" key="3">
    <source>
        <dbReference type="ARBA" id="ARBA00022801"/>
    </source>
</evidence>
<dbReference type="SUPFAM" id="SSF48208">
    <property type="entry name" value="Six-hairpin glycosidases"/>
    <property type="match status" value="1"/>
</dbReference>
<comment type="catalytic activity">
    <reaction evidence="1">
        <text>Hydrolysis of terminal non-reducing alpha-L-rhamnose residues in alpha-L-rhamnosides.</text>
        <dbReference type="EC" id="3.2.1.40"/>
    </reaction>
</comment>